<accession>A0AAE9CYF2</accession>
<evidence type="ECO:0000313" key="2">
    <source>
        <dbReference type="EMBL" id="ULT87370.1"/>
    </source>
</evidence>
<keyword evidence="1" id="KW-0812">Transmembrane</keyword>
<dbReference type="Proteomes" id="UP000827892">
    <property type="component" value="Chromosome V"/>
</dbReference>
<dbReference type="PANTHER" id="PTHR10664">
    <property type="entry name" value="SERPENTINE RECEPTOR-C.ELEGANS"/>
    <property type="match status" value="1"/>
</dbReference>
<feature type="transmembrane region" description="Helical" evidence="1">
    <location>
        <begin position="418"/>
        <end position="436"/>
    </location>
</feature>
<proteinExistence type="predicted"/>
<keyword evidence="1" id="KW-1133">Transmembrane helix</keyword>
<feature type="transmembrane region" description="Helical" evidence="1">
    <location>
        <begin position="45"/>
        <end position="68"/>
    </location>
</feature>
<feature type="transmembrane region" description="Helical" evidence="1">
    <location>
        <begin position="12"/>
        <end position="33"/>
    </location>
</feature>
<feature type="transmembrane region" description="Helical" evidence="1">
    <location>
        <begin position="365"/>
        <end position="386"/>
    </location>
</feature>
<feature type="transmembrane region" description="Helical" evidence="1">
    <location>
        <begin position="129"/>
        <end position="150"/>
    </location>
</feature>
<feature type="transmembrane region" description="Helical" evidence="1">
    <location>
        <begin position="323"/>
        <end position="344"/>
    </location>
</feature>
<feature type="transmembrane region" description="Helical" evidence="1">
    <location>
        <begin position="88"/>
        <end position="108"/>
    </location>
</feature>
<dbReference type="AlphaFoldDB" id="A0AAE9CYF2"/>
<dbReference type="Gene3D" id="1.20.1070.10">
    <property type="entry name" value="Rhodopsin 7-helix transmembrane proteins"/>
    <property type="match status" value="1"/>
</dbReference>
<sequence length="536" mass="61408">MYLSAKIINTIAISFPLISGIIYGRLLIMIFWYKTIKKAPELYLFYCRFVFDLVISVISFIKMIIYGLSSMTSLGDFFAVNHWLTFMFVWPVSSFSSLRAILLFFIALDRTCATYVPITFFKYRKLIPTPLIIAIVLSDIIIEAFVAFIICEVDLNTPTNCTSASCISGTCYQKYWLIFSQVFYAMIIALTLMLCIKIFFWNRIKKQTISGDLRRANRLALIEAIIVIIFDFTPPIANTVYSNYFEYVGAMNSVCQTLGFVVESYLTTLSLQQKYRVVKVTSSGKSMYRTTVADLSLVKMIIYGLSLTSLYDFFLNNHWLTFMFVWPVSSFSSLRAILVLFIALDRVCATYLPITFFKYRKLIPTFAIVGVVLSYSIIDTSVVFIICKVDLNTPTDCINALCIFGQCYQQYWLVFSKLFYAMIVILTLMLCAKLFIWNKLKKHNVNGELRRANRLALIDAFITIVFDFAPPIIHSTYPNFFDYVGAINSVSQTLGFVVESWLTTLNLEKRYQVKKVTASGKVVFQQSTADMSELRG</sequence>
<keyword evidence="1" id="KW-0472">Membrane</keyword>
<feature type="transmembrane region" description="Helical" evidence="1">
    <location>
        <begin position="220"/>
        <end position="241"/>
    </location>
</feature>
<reference evidence="2 3" key="1">
    <citation type="submission" date="2022-02" db="EMBL/GenBank/DDBJ databases">
        <title>Chromosome-level reference genomes for two strains of Caenorhabditis briggsae: an improved platform for comparative genomics.</title>
        <authorList>
            <person name="Stevens L."/>
            <person name="Andersen E.C."/>
        </authorList>
    </citation>
    <scope>NUCLEOTIDE SEQUENCE [LARGE SCALE GENOMIC DNA]</scope>
    <source>
        <strain evidence="2">QX1410_ONT</strain>
        <tissue evidence="2">Whole-organism</tissue>
    </source>
</reference>
<gene>
    <name evidence="2" type="ORF">L3Y34_006882</name>
</gene>
<name>A0AAE9CYF2_CAEBR</name>
<dbReference type="EMBL" id="CP090895">
    <property type="protein sequence ID" value="ULT87370.1"/>
    <property type="molecule type" value="Genomic_DNA"/>
</dbReference>
<evidence type="ECO:0000313" key="3">
    <source>
        <dbReference type="Proteomes" id="UP000827892"/>
    </source>
</evidence>
<organism evidence="2 3">
    <name type="scientific">Caenorhabditis briggsae</name>
    <dbReference type="NCBI Taxonomy" id="6238"/>
    <lineage>
        <taxon>Eukaryota</taxon>
        <taxon>Metazoa</taxon>
        <taxon>Ecdysozoa</taxon>
        <taxon>Nematoda</taxon>
        <taxon>Chromadorea</taxon>
        <taxon>Rhabditida</taxon>
        <taxon>Rhabditina</taxon>
        <taxon>Rhabditomorpha</taxon>
        <taxon>Rhabditoidea</taxon>
        <taxon>Rhabditidae</taxon>
        <taxon>Peloderinae</taxon>
        <taxon>Caenorhabditis</taxon>
    </lineage>
</organism>
<evidence type="ECO:0000256" key="1">
    <source>
        <dbReference type="SAM" id="Phobius"/>
    </source>
</evidence>
<dbReference type="InterPro" id="IPR019420">
    <property type="entry name" value="7TM_GPCR_serpentine_rcpt_Srbc"/>
</dbReference>
<dbReference type="PANTHER" id="PTHR10664:SF20">
    <property type="entry name" value="SERPENTINE RECEPTOR, CLASS BC (CLASS B-LIKE)"/>
    <property type="match status" value="1"/>
</dbReference>
<feature type="transmembrane region" description="Helical" evidence="1">
    <location>
        <begin position="182"/>
        <end position="200"/>
    </location>
</feature>
<dbReference type="Pfam" id="PF10316">
    <property type="entry name" value="7TM_GPCR_Srbc"/>
    <property type="match status" value="2"/>
</dbReference>
<protein>
    <submittedName>
        <fullName evidence="2">Uncharacterized protein</fullName>
    </submittedName>
</protein>